<dbReference type="Pfam" id="PF19527">
    <property type="entry name" value="DUF6055"/>
    <property type="match status" value="1"/>
</dbReference>
<dbReference type="SUPFAM" id="SSF51161">
    <property type="entry name" value="Trimeric LpxA-like enzymes"/>
    <property type="match status" value="1"/>
</dbReference>
<reference evidence="3" key="1">
    <citation type="journal article" date="2019" name="Int. J. Syst. Evol. Microbiol.">
        <title>The Global Catalogue of Microorganisms (GCM) 10K type strain sequencing project: providing services to taxonomists for standard genome sequencing and annotation.</title>
        <authorList>
            <consortium name="The Broad Institute Genomics Platform"/>
            <consortium name="The Broad Institute Genome Sequencing Center for Infectious Disease"/>
            <person name="Wu L."/>
            <person name="Ma J."/>
        </authorList>
    </citation>
    <scope>NUCLEOTIDE SEQUENCE [LARGE SCALE GENOMIC DNA]</scope>
    <source>
        <strain evidence="3">JCM 16902</strain>
    </source>
</reference>
<gene>
    <name evidence="2" type="ORF">GCM10022223_42950</name>
</gene>
<evidence type="ECO:0008006" key="4">
    <source>
        <dbReference type="Google" id="ProtNLM"/>
    </source>
</evidence>
<comment type="caution">
    <text evidence="2">The sequence shown here is derived from an EMBL/GenBank/DDBJ whole genome shotgun (WGS) entry which is preliminary data.</text>
</comment>
<keyword evidence="1" id="KW-0472">Membrane</keyword>
<dbReference type="EMBL" id="BAAAZO010000008">
    <property type="protein sequence ID" value="GAA3621483.1"/>
    <property type="molecule type" value="Genomic_DNA"/>
</dbReference>
<evidence type="ECO:0000313" key="3">
    <source>
        <dbReference type="Proteomes" id="UP001501074"/>
    </source>
</evidence>
<dbReference type="InterPro" id="IPR045690">
    <property type="entry name" value="DUF6055"/>
</dbReference>
<accession>A0ABP7A075</accession>
<sequence length="583" mass="63020">MIHRDVRLLRTWIALLIASVVIGGVFIIQTRPAAAANKAVYIPASWKQTGEVPWSEDRSKESTNFKLLWGEKSGTDPESASDPYNFDPDSILTQLENLYSFYMDDMEFTPEDGLLAEYKIDVIVTNTWNRTELSDWATGGSADGKVGVINIAPGAALPGSWGLAHELAHVFQNYTFLGESGKGFTDASSGTFWETSAEFMAMQALPTTAAGDLSRWLRSENLYYSSSRHHYGNWMLMQYIKDRDGLAMFNKIWNEAKDDEHPLETYRRITGITQAELNRRVGEYATRTVTYDFGNRATLIPFIKDVYGAGFLNDAYNGGNVEAVDASLGHYRINSRVAPSDYGFNKIKLVPDVAGGKVSLRLKGHAETGATGWTFGLVAVKNGTPRYSELKTGTDNRIDFQLEAGETEVWLVTTATPDTVPHYGFQDGYTKAQRFPYEFRVAGATPSGFEAGYTKPAATNGGHWHANGGGWVAAGAKVAATAYVGPKAAVFSGTVSGNARIEGLGWVNGGTVSGNAVVKDNALIQAGANLSGDIVVGGDAEMAITCSSGTYLAFDLERGCDGKAGETDINPSFTAFSSAELAL</sequence>
<dbReference type="InterPro" id="IPR011004">
    <property type="entry name" value="Trimer_LpxA-like_sf"/>
</dbReference>
<organism evidence="2 3">
    <name type="scientific">Kineosporia mesophila</name>
    <dbReference type="NCBI Taxonomy" id="566012"/>
    <lineage>
        <taxon>Bacteria</taxon>
        <taxon>Bacillati</taxon>
        <taxon>Actinomycetota</taxon>
        <taxon>Actinomycetes</taxon>
        <taxon>Kineosporiales</taxon>
        <taxon>Kineosporiaceae</taxon>
        <taxon>Kineosporia</taxon>
    </lineage>
</organism>
<dbReference type="RefSeq" id="WP_231487073.1">
    <property type="nucleotide sequence ID" value="NZ_BAAAZO010000008.1"/>
</dbReference>
<keyword evidence="1" id="KW-1133">Transmembrane helix</keyword>
<keyword evidence="1" id="KW-0812">Transmembrane</keyword>
<evidence type="ECO:0000313" key="2">
    <source>
        <dbReference type="EMBL" id="GAA3621483.1"/>
    </source>
</evidence>
<dbReference type="Proteomes" id="UP001501074">
    <property type="component" value="Unassembled WGS sequence"/>
</dbReference>
<keyword evidence="3" id="KW-1185">Reference proteome</keyword>
<protein>
    <recommendedName>
        <fullName evidence="4">Avirulence protein</fullName>
    </recommendedName>
</protein>
<proteinExistence type="predicted"/>
<name>A0ABP7A075_9ACTN</name>
<evidence type="ECO:0000256" key="1">
    <source>
        <dbReference type="SAM" id="Phobius"/>
    </source>
</evidence>
<feature type="transmembrane region" description="Helical" evidence="1">
    <location>
        <begin position="12"/>
        <end position="28"/>
    </location>
</feature>